<organism evidence="1 2">
    <name type="scientific">Euhalothece natronophila Z-M001</name>
    <dbReference type="NCBI Taxonomy" id="522448"/>
    <lineage>
        <taxon>Bacteria</taxon>
        <taxon>Bacillati</taxon>
        <taxon>Cyanobacteriota</taxon>
        <taxon>Cyanophyceae</taxon>
        <taxon>Oscillatoriophycideae</taxon>
        <taxon>Chroococcales</taxon>
        <taxon>Halothecacae</taxon>
        <taxon>Halothece cluster</taxon>
        <taxon>Euhalothece</taxon>
    </lineage>
</organism>
<evidence type="ECO:0000313" key="2">
    <source>
        <dbReference type="Proteomes" id="UP000318453"/>
    </source>
</evidence>
<dbReference type="EMBL" id="CP042326">
    <property type="protein sequence ID" value="QDZ39317.1"/>
    <property type="molecule type" value="Genomic_DNA"/>
</dbReference>
<sequence length="306" mass="32984">MNLHIQLKTKRLAAVTSALAVLIASCNGGGTGGGEMTGAGGACPDTLRFADTGTEGMEELRRDFEEFQSVMAEILEVEFEFFAVSDRTIGAAAVDADQVDILLAGPAEYVAIGSRVDINPVVGIRRPGYNSNIVVLPDSDIEDPDDLHGKDIALKDAGSTSGHIGPLALIEGELGIDPETEVNARLLGDARIEAFIAGDVDAFAAGTSDIRRLDERYGEDSYRMLVEGPDLPSDVIMTSDRISEECNEEILERVLDNEEEVLDALFASDVKYEDSSLHSVTDDEYDVMRDAFRAAGYSLEDLEDEL</sequence>
<gene>
    <name evidence="1" type="ORF">FRE64_04865</name>
</gene>
<name>A0A5B8NKB9_9CHRO</name>
<dbReference type="AlphaFoldDB" id="A0A5B8NKB9"/>
<dbReference type="Proteomes" id="UP000318453">
    <property type="component" value="Chromosome"/>
</dbReference>
<proteinExistence type="predicted"/>
<reference evidence="1" key="1">
    <citation type="submission" date="2019-08" db="EMBL/GenBank/DDBJ databases">
        <title>Carotenoids and Carotenoid Binding Proteins in the Halophilic Cyanobacterium Euhalothece sp. ZM00.</title>
        <authorList>
            <person name="Cho S.M."/>
            <person name="Song J.Y."/>
            <person name="Park Y.-I."/>
        </authorList>
    </citation>
    <scope>NUCLEOTIDE SEQUENCE [LARGE SCALE GENOMIC DNA]</scope>
    <source>
        <strain evidence="1">Z-M001</strain>
    </source>
</reference>
<dbReference type="OrthoDB" id="9776786at2"/>
<dbReference type="KEGG" id="enn:FRE64_04865"/>
<dbReference type="Gene3D" id="3.40.190.10">
    <property type="entry name" value="Periplasmic binding protein-like II"/>
    <property type="match status" value="2"/>
</dbReference>
<accession>A0A5B8NKB9</accession>
<evidence type="ECO:0000313" key="1">
    <source>
        <dbReference type="EMBL" id="QDZ39317.1"/>
    </source>
</evidence>
<protein>
    <submittedName>
        <fullName evidence="1">PhnD/SsuA/transferrin family substrate-binding protein</fullName>
    </submittedName>
</protein>
<dbReference type="SUPFAM" id="SSF53850">
    <property type="entry name" value="Periplasmic binding protein-like II"/>
    <property type="match status" value="1"/>
</dbReference>
<keyword evidence="2" id="KW-1185">Reference proteome</keyword>
<dbReference type="PANTHER" id="PTHR35841">
    <property type="entry name" value="PHOSPHONATES-BINDING PERIPLASMIC PROTEIN"/>
    <property type="match status" value="1"/>
</dbReference>
<dbReference type="Pfam" id="PF12974">
    <property type="entry name" value="Phosphonate-bd"/>
    <property type="match status" value="1"/>
</dbReference>
<dbReference type="PANTHER" id="PTHR35841:SF1">
    <property type="entry name" value="PHOSPHONATES-BINDING PERIPLASMIC PROTEIN"/>
    <property type="match status" value="1"/>
</dbReference>
<dbReference type="RefSeq" id="WP_146294921.1">
    <property type="nucleotide sequence ID" value="NZ_CP042326.1"/>
</dbReference>